<evidence type="ECO:0000313" key="2">
    <source>
        <dbReference type="EMBL" id="EGC18040.1"/>
    </source>
</evidence>
<keyword evidence="1" id="KW-0812">Transmembrane</keyword>
<feature type="transmembrane region" description="Helical" evidence="1">
    <location>
        <begin position="150"/>
        <end position="167"/>
    </location>
</feature>
<feature type="transmembrane region" description="Helical" evidence="1">
    <location>
        <begin position="40"/>
        <end position="60"/>
    </location>
</feature>
<sequence length="176" mass="19139">MAVCRCLLSGNIFLFQQKFGNIMSENKNVSSSLHYPKARVILGFLLMGGGLGTGLFLLALKVHNALFGYGQSEAWQSMSIDDFVEFVHVAGSILMMGSALGFIPAGLCGWWLAENRFYYTGWRSLWLPLVSGLLFPSVIFIWLLPDVLVVAAPCGAFSAVILARILCPKGSNNEAA</sequence>
<feature type="transmembrane region" description="Helical" evidence="1">
    <location>
        <begin position="86"/>
        <end position="113"/>
    </location>
</feature>
<comment type="caution">
    <text evidence="2">The sequence shown here is derived from an EMBL/GenBank/DDBJ whole genome shotgun (WGS) entry which is preliminary data.</text>
</comment>
<keyword evidence="3" id="KW-1185">Reference proteome</keyword>
<reference evidence="2 3" key="1">
    <citation type="submission" date="2011-01" db="EMBL/GenBank/DDBJ databases">
        <authorList>
            <person name="Muzny D."/>
            <person name="Qin X."/>
            <person name="Deng J."/>
            <person name="Jiang H."/>
            <person name="Liu Y."/>
            <person name="Qu J."/>
            <person name="Song X.-Z."/>
            <person name="Zhang L."/>
            <person name="Thornton R."/>
            <person name="Coyle M."/>
            <person name="Francisco L."/>
            <person name="Jackson L."/>
            <person name="Javaid M."/>
            <person name="Korchina V."/>
            <person name="Kovar C."/>
            <person name="Mata R."/>
            <person name="Mathew T."/>
            <person name="Ngo R."/>
            <person name="Nguyen L."/>
            <person name="Nguyen N."/>
            <person name="Okwuonu G."/>
            <person name="Ongeri F."/>
            <person name="Pham C."/>
            <person name="Simmons D."/>
            <person name="Wilczek-Boney K."/>
            <person name="Hale W."/>
            <person name="Jakkamsetti A."/>
            <person name="Pham P."/>
            <person name="Ruth R."/>
            <person name="San Lucas F."/>
            <person name="Warren J."/>
            <person name="Zhang J."/>
            <person name="Zhao Z."/>
            <person name="Zhou C."/>
            <person name="Zhu D."/>
            <person name="Lee S."/>
            <person name="Bess C."/>
            <person name="Blankenburg K."/>
            <person name="Forbes L."/>
            <person name="Fu Q."/>
            <person name="Gubbala S."/>
            <person name="Hirani K."/>
            <person name="Jayaseelan J.C."/>
            <person name="Lara F."/>
            <person name="Munidasa M."/>
            <person name="Palculict T."/>
            <person name="Patil S."/>
            <person name="Pu L.-L."/>
            <person name="Saada N."/>
            <person name="Tang L."/>
            <person name="Weissenberger G."/>
            <person name="Zhu Y."/>
            <person name="Hemphill L."/>
            <person name="Shang Y."/>
            <person name="Youmans B."/>
            <person name="Ayvaz T."/>
            <person name="Ross M."/>
            <person name="Santibanez J."/>
            <person name="Aqrawi P."/>
            <person name="Gross S."/>
            <person name="Joshi V."/>
            <person name="Fowler G."/>
            <person name="Nazareth L."/>
            <person name="Reid J."/>
            <person name="Worley K."/>
            <person name="Petrosino J."/>
            <person name="Highlander S."/>
            <person name="Gibbs R."/>
        </authorList>
    </citation>
    <scope>NUCLEOTIDE SEQUENCE [LARGE SCALE GENOMIC DNA]</scope>
    <source>
        <strain evidence="2 3">ATCC 33394</strain>
    </source>
</reference>
<keyword evidence="1" id="KW-1133">Transmembrane helix</keyword>
<keyword evidence="1" id="KW-0472">Membrane</keyword>
<accession>F0EXK9</accession>
<dbReference type="HOGENOM" id="CLU_1756413_0_0_4"/>
<proteinExistence type="predicted"/>
<protein>
    <submittedName>
        <fullName evidence="2">Uncharacterized protein</fullName>
    </submittedName>
</protein>
<gene>
    <name evidence="2" type="ORF">HMPREF9098_0593</name>
</gene>
<feature type="transmembrane region" description="Helical" evidence="1">
    <location>
        <begin position="125"/>
        <end position="144"/>
    </location>
</feature>
<organism evidence="2 3">
    <name type="scientific">Kingella denitrificans ATCC 33394</name>
    <dbReference type="NCBI Taxonomy" id="888741"/>
    <lineage>
        <taxon>Bacteria</taxon>
        <taxon>Pseudomonadati</taxon>
        <taxon>Pseudomonadota</taxon>
        <taxon>Betaproteobacteria</taxon>
        <taxon>Neisseriales</taxon>
        <taxon>Neisseriaceae</taxon>
        <taxon>Kingella</taxon>
    </lineage>
</organism>
<dbReference type="Proteomes" id="UP000004088">
    <property type="component" value="Unassembled WGS sequence"/>
</dbReference>
<evidence type="ECO:0000256" key="1">
    <source>
        <dbReference type="SAM" id="Phobius"/>
    </source>
</evidence>
<dbReference type="AlphaFoldDB" id="F0EXK9"/>
<dbReference type="EMBL" id="AEWV01000008">
    <property type="protein sequence ID" value="EGC18040.1"/>
    <property type="molecule type" value="Genomic_DNA"/>
</dbReference>
<evidence type="ECO:0000313" key="3">
    <source>
        <dbReference type="Proteomes" id="UP000004088"/>
    </source>
</evidence>
<name>F0EXK9_9NEIS</name>
<dbReference type="STRING" id="888741.HMPREF9098_0593"/>